<evidence type="ECO:0000313" key="3">
    <source>
        <dbReference type="Proteomes" id="UP000008021"/>
    </source>
</evidence>
<dbReference type="HOGENOM" id="CLU_1761692_0_0_1"/>
<name>A0A0E0DN86_9ORYZ</name>
<sequence length="148" mass="16276">MKEMRSAPEPSAPIPSHTSSQGLTAMLGKRRLDAMDFSTMDHHQSAPLVLYTVRGVSEMRSAPEPSAPIPSHTSSQGLTAMLGKRRLDAMDFSTMDHHQSAPLVLYTVRGVSVKASDMWGPHNGQCFATAYTGRMHHQGLEEEDEEEQ</sequence>
<organism evidence="2">
    <name type="scientific">Oryza meridionalis</name>
    <dbReference type="NCBI Taxonomy" id="40149"/>
    <lineage>
        <taxon>Eukaryota</taxon>
        <taxon>Viridiplantae</taxon>
        <taxon>Streptophyta</taxon>
        <taxon>Embryophyta</taxon>
        <taxon>Tracheophyta</taxon>
        <taxon>Spermatophyta</taxon>
        <taxon>Magnoliopsida</taxon>
        <taxon>Liliopsida</taxon>
        <taxon>Poales</taxon>
        <taxon>Poaceae</taxon>
        <taxon>BOP clade</taxon>
        <taxon>Oryzoideae</taxon>
        <taxon>Oryzeae</taxon>
        <taxon>Oryzinae</taxon>
        <taxon>Oryza</taxon>
    </lineage>
</organism>
<keyword evidence="3" id="KW-1185">Reference proteome</keyword>
<dbReference type="AlphaFoldDB" id="A0A0E0DN86"/>
<dbReference type="EnsemblPlants" id="OMERI05G06090.1">
    <property type="protein sequence ID" value="OMERI05G06090.1"/>
    <property type="gene ID" value="OMERI05G06090"/>
</dbReference>
<reference evidence="2" key="1">
    <citation type="submission" date="2015-04" db="UniProtKB">
        <authorList>
            <consortium name="EnsemblPlants"/>
        </authorList>
    </citation>
    <scope>IDENTIFICATION</scope>
</reference>
<reference evidence="2" key="2">
    <citation type="submission" date="2018-05" db="EMBL/GenBank/DDBJ databases">
        <title>OmerRS3 (Oryza meridionalis Reference Sequence Version 3).</title>
        <authorList>
            <person name="Zhang J."/>
            <person name="Kudrna D."/>
            <person name="Lee S."/>
            <person name="Talag J."/>
            <person name="Welchert J."/>
            <person name="Wing R.A."/>
        </authorList>
    </citation>
    <scope>NUCLEOTIDE SEQUENCE [LARGE SCALE GENOMIC DNA]</scope>
    <source>
        <strain evidence="2">cv. OR44</strain>
    </source>
</reference>
<evidence type="ECO:0000256" key="1">
    <source>
        <dbReference type="SAM" id="MobiDB-lite"/>
    </source>
</evidence>
<dbReference type="Gramene" id="OMERI05G06090.1">
    <property type="protein sequence ID" value="OMERI05G06090.1"/>
    <property type="gene ID" value="OMERI05G06090"/>
</dbReference>
<proteinExistence type="predicted"/>
<evidence type="ECO:0000313" key="2">
    <source>
        <dbReference type="EnsemblPlants" id="OMERI05G06090.1"/>
    </source>
</evidence>
<accession>A0A0E0DN86</accession>
<protein>
    <submittedName>
        <fullName evidence="2">Uncharacterized protein</fullName>
    </submittedName>
</protein>
<dbReference type="Proteomes" id="UP000008021">
    <property type="component" value="Chromosome 5"/>
</dbReference>
<feature type="region of interest" description="Disordered" evidence="1">
    <location>
        <begin position="1"/>
        <end position="22"/>
    </location>
</feature>